<dbReference type="GO" id="GO:0015074">
    <property type="term" value="P:DNA integration"/>
    <property type="evidence" value="ECO:0007669"/>
    <property type="project" value="UniProtKB-KW"/>
</dbReference>
<keyword evidence="2" id="KW-0233">DNA recombination</keyword>
<dbReference type="GO" id="GO:0006310">
    <property type="term" value="P:DNA recombination"/>
    <property type="evidence" value="ECO:0007669"/>
    <property type="project" value="UniProtKB-KW"/>
</dbReference>
<evidence type="ECO:0000313" key="4">
    <source>
        <dbReference type="EMBL" id="GAD89526.1"/>
    </source>
</evidence>
<dbReference type="SUPFAM" id="SSF56349">
    <property type="entry name" value="DNA breaking-rejoining enzymes"/>
    <property type="match status" value="1"/>
</dbReference>
<dbReference type="AlphaFoldDB" id="V5FI63"/>
<evidence type="ECO:0000313" key="5">
    <source>
        <dbReference type="Proteomes" id="UP000017800"/>
    </source>
</evidence>
<evidence type="ECO:0000259" key="3">
    <source>
        <dbReference type="PROSITE" id="PS51898"/>
    </source>
</evidence>
<proteinExistence type="predicted"/>
<organism evidence="4 5">
    <name type="scientific">Vibrio halioticoli NBRC 102217</name>
    <dbReference type="NCBI Taxonomy" id="1219072"/>
    <lineage>
        <taxon>Bacteria</taxon>
        <taxon>Pseudomonadati</taxon>
        <taxon>Pseudomonadota</taxon>
        <taxon>Gammaproteobacteria</taxon>
        <taxon>Vibrionales</taxon>
        <taxon>Vibrionaceae</taxon>
        <taxon>Vibrio</taxon>
    </lineage>
</organism>
<sequence>MKSKLESIPCDGLKAKFISVANEEIANYLQLNPVRDDSGSFRSKCISKVYEFTVKIARHIDANITASSLNSIQSKFPKNPEVEPIYRDLLRLLLVEIEKETGIRAPNIGENVYIEQEVPQLTPDIFLNSQLANNIYETIESASSLHSYLDSPHHHAGFLVLWLCLKEGIDQQKTITDLLCRPESRTLISGHWFFSAGKKRYWLSTQAELLLHRWYESNDRRRLLLSTVVNTYLVNCGLLPRHTKLSFIELRQMLKLEYVMTRNAMEYGLAARKIDSTFLAEHVMTRLLSDVRVNVQRQKEPTLATTVRQTRSWDSAFSSSYRQLRPDTDDVCIMQQTTEEQITVISRITNVLIRTNRKNSIRIRQKLLTELHPKLHNPSATKKMPWAWLLLSWLYHLLKNGGKNKSTLRLDTIKAYVDYVAMPFIVEFSGCNPNLMDSLDWAEKLNDVIERISSVTKKAYVAYFAEYLVESALVPNLCLSDIDVPAAQHNVDANVITQHEADRIIEALNASQHSKASLGKIIFLLAFYTGLRRNEIAGLQFKDVYHYNDRNHTLHVRPNRYRLLKSKESSRNIPIDVLIPKDLLEVFMEYLFTAKTKFMAEDTSIFPHFEQSDIEEAFSFLTNVLKGVTGDESIRFHHCRHSFCNWMVVQLYYNELTNKEDIAFLNHHYFSEQRSHELNQRLGITRYSRKKFWAIATLLGHASPATTAASYFHLSDFLRRNLFANHVASEASLRRVWGQRISTDPFGRVTPKANFSQRLLRTMPTQSAVALHTEVFDIQTLEKPKSRKPEDDLSLELCWRVIRRSAEGHSSNSISKALELSLNTVQLIIETEAHLTERLLSNSKYQARSSLNYENLNQPNISVLGVLIRRYTESEVKLKKAVQLPMLYSCIESFIGAKDSLIRTDNKDMALTLLRFLKLMEVGFFEIKVKWYMANISVTDAKELTPYLAHVDYWIKAIVKNVELPKDSIQLVVPKQLERFKQQFEDRATTVCSDDGRFIRYNSPGTISIHFKQTKFHSDQRKSPETLPSMPRRTKAFVSFLRLVKTYWTVKEEKSE</sequence>
<keyword evidence="1" id="KW-0229">DNA integration</keyword>
<dbReference type="InterPro" id="IPR011010">
    <property type="entry name" value="DNA_brk_join_enz"/>
</dbReference>
<protein>
    <recommendedName>
        <fullName evidence="3">Tyr recombinase domain-containing protein</fullName>
    </recommendedName>
</protein>
<dbReference type="PROSITE" id="PS51898">
    <property type="entry name" value="TYR_RECOMBINASE"/>
    <property type="match status" value="1"/>
</dbReference>
<dbReference type="Pfam" id="PF00589">
    <property type="entry name" value="Phage_integrase"/>
    <property type="match status" value="1"/>
</dbReference>
<feature type="domain" description="Tyr recombinase" evidence="3">
    <location>
        <begin position="491"/>
        <end position="724"/>
    </location>
</feature>
<dbReference type="GO" id="GO:0003677">
    <property type="term" value="F:DNA binding"/>
    <property type="evidence" value="ECO:0007669"/>
    <property type="project" value="InterPro"/>
</dbReference>
<evidence type="ECO:0000256" key="2">
    <source>
        <dbReference type="ARBA" id="ARBA00023172"/>
    </source>
</evidence>
<dbReference type="InterPro" id="IPR002104">
    <property type="entry name" value="Integrase_catalytic"/>
</dbReference>
<name>V5FI63_9VIBR</name>
<reference evidence="4 5" key="1">
    <citation type="submission" date="2013-11" db="EMBL/GenBank/DDBJ databases">
        <title>Whole genome shotgun sequence of Vibrio halioticoli NBRC 102217.</title>
        <authorList>
            <person name="Isaki S."/>
            <person name="Kimura A."/>
            <person name="Ohji S."/>
            <person name="Hosoyama A."/>
            <person name="Fujita N."/>
            <person name="Hashimoto M."/>
            <person name="Hosoyama Y."/>
            <person name="Yamazoe A."/>
        </authorList>
    </citation>
    <scope>NUCLEOTIDE SEQUENCE [LARGE SCALE GENOMIC DNA]</scope>
    <source>
        <strain evidence="4 5">NBRC 102217</strain>
    </source>
</reference>
<dbReference type="eggNOG" id="COG0582">
    <property type="taxonomic scope" value="Bacteria"/>
</dbReference>
<dbReference type="InterPro" id="IPR013762">
    <property type="entry name" value="Integrase-like_cat_sf"/>
</dbReference>
<accession>V5FI63</accession>
<comment type="caution">
    <text evidence="4">The sequence shown here is derived from an EMBL/GenBank/DDBJ whole genome shotgun (WGS) entry which is preliminary data.</text>
</comment>
<evidence type="ECO:0000256" key="1">
    <source>
        <dbReference type="ARBA" id="ARBA00022908"/>
    </source>
</evidence>
<dbReference type="PANTHER" id="PTHR30349">
    <property type="entry name" value="PHAGE INTEGRASE-RELATED"/>
    <property type="match status" value="1"/>
</dbReference>
<dbReference type="Proteomes" id="UP000017800">
    <property type="component" value="Unassembled WGS sequence"/>
</dbReference>
<gene>
    <name evidence="4" type="ORF">VHA01S_021_00200</name>
</gene>
<dbReference type="InterPro" id="IPR050090">
    <property type="entry name" value="Tyrosine_recombinase_XerCD"/>
</dbReference>
<keyword evidence="5" id="KW-1185">Reference proteome</keyword>
<dbReference type="PANTHER" id="PTHR30349:SF64">
    <property type="entry name" value="PROPHAGE INTEGRASE INTD-RELATED"/>
    <property type="match status" value="1"/>
</dbReference>
<dbReference type="EMBL" id="BAUJ01000021">
    <property type="protein sequence ID" value="GAD89526.1"/>
    <property type="molecule type" value="Genomic_DNA"/>
</dbReference>
<dbReference type="Gene3D" id="1.10.443.10">
    <property type="entry name" value="Intergrase catalytic core"/>
    <property type="match status" value="1"/>
</dbReference>